<keyword evidence="3" id="KW-1185">Reference proteome</keyword>
<dbReference type="EMBL" id="JABFUD020000015">
    <property type="protein sequence ID" value="KAI5069240.1"/>
    <property type="molecule type" value="Genomic_DNA"/>
</dbReference>
<evidence type="ECO:0000313" key="2">
    <source>
        <dbReference type="EMBL" id="KAI5069240.1"/>
    </source>
</evidence>
<dbReference type="AlphaFoldDB" id="A0A9D4UJY1"/>
<feature type="compositionally biased region" description="Basic and acidic residues" evidence="1">
    <location>
        <begin position="450"/>
        <end position="461"/>
    </location>
</feature>
<protein>
    <submittedName>
        <fullName evidence="2">Uncharacterized protein</fullName>
    </submittedName>
</protein>
<reference evidence="2" key="1">
    <citation type="submission" date="2021-01" db="EMBL/GenBank/DDBJ databases">
        <title>Adiantum capillus-veneris genome.</title>
        <authorList>
            <person name="Fang Y."/>
            <person name="Liao Q."/>
        </authorList>
    </citation>
    <scope>NUCLEOTIDE SEQUENCE</scope>
    <source>
        <strain evidence="2">H3</strain>
        <tissue evidence="2">Leaf</tissue>
    </source>
</reference>
<feature type="region of interest" description="Disordered" evidence="1">
    <location>
        <begin position="314"/>
        <end position="598"/>
    </location>
</feature>
<accession>A0A9D4UJY1</accession>
<feature type="compositionally biased region" description="Basic and acidic residues" evidence="1">
    <location>
        <begin position="418"/>
        <end position="438"/>
    </location>
</feature>
<feature type="compositionally biased region" description="Basic and acidic residues" evidence="1">
    <location>
        <begin position="386"/>
        <end position="398"/>
    </location>
</feature>
<dbReference type="OrthoDB" id="10440391at2759"/>
<feature type="compositionally biased region" description="Polar residues" evidence="1">
    <location>
        <begin position="551"/>
        <end position="561"/>
    </location>
</feature>
<evidence type="ECO:0000256" key="1">
    <source>
        <dbReference type="SAM" id="MobiDB-lite"/>
    </source>
</evidence>
<evidence type="ECO:0000313" key="3">
    <source>
        <dbReference type="Proteomes" id="UP000886520"/>
    </source>
</evidence>
<name>A0A9D4UJY1_ADICA</name>
<dbReference type="Proteomes" id="UP000886520">
    <property type="component" value="Chromosome 15"/>
</dbReference>
<feature type="compositionally biased region" description="Polar residues" evidence="1">
    <location>
        <begin position="527"/>
        <end position="538"/>
    </location>
</feature>
<proteinExistence type="predicted"/>
<comment type="caution">
    <text evidence="2">The sequence shown here is derived from an EMBL/GenBank/DDBJ whole genome shotgun (WGS) entry which is preliminary data.</text>
</comment>
<sequence length="598" mass="65439">MDVWKPSGSFASGLLAKKHEKEQFKAQENSETTQNHAINAAKFYGSTFSTPIKTSCGKQAPSLTPASKLGYLSASGHKKQEPNGACWKASEDAVNNRIPLGACNKNRSLFLPSPHEPLCSPAFKANPRRVLRIQAELLPSPRRVPVKQKSGEPMNAMWLSPFSTPKKHPCATPISTKALHATCQKDDGHHHDALQNREDMIGHLGKVLAWTPQRTPISASKRVGYGLTATCQKHNSIEHHDGCVKSNALSKRSLAFTYQQSPCTSISNKMDALTSVEDDEVYDGIAKHHYDTGCKENELKLDRLAHLRSVLASSPHLSTPARRVLVKQKPKQQSEKVPSQHKKKPARNVSSSKNSEAIKSRTNRENLGALDARKESGDKANQGYGVEEKMVGEAKEPDASEGLDQAQPPCNDGIDAIHIGDLKQQDAREGTDESKQDCGDGIDELSVGESKQHDTREEGTDQAKQCGDCVNERSFAKQAAGKEATDKEKHKLGNKGADKMGVGGDLKQHNDGTADLNASKRLKQKSTTKVTGCFNSKSFDNKKPSKKIPSLSETPMHSSNLKHSEERKPRRKTSSFETPKGCKTGQKARLRTCQAIDD</sequence>
<gene>
    <name evidence="2" type="ORF">GOP47_0015541</name>
</gene>
<organism evidence="2 3">
    <name type="scientific">Adiantum capillus-veneris</name>
    <name type="common">Maidenhair fern</name>
    <dbReference type="NCBI Taxonomy" id="13818"/>
    <lineage>
        <taxon>Eukaryota</taxon>
        <taxon>Viridiplantae</taxon>
        <taxon>Streptophyta</taxon>
        <taxon>Embryophyta</taxon>
        <taxon>Tracheophyta</taxon>
        <taxon>Polypodiopsida</taxon>
        <taxon>Polypodiidae</taxon>
        <taxon>Polypodiales</taxon>
        <taxon>Pteridineae</taxon>
        <taxon>Pteridaceae</taxon>
        <taxon>Vittarioideae</taxon>
        <taxon>Adiantum</taxon>
    </lineage>
</organism>